<dbReference type="EMBL" id="QGHF01000002">
    <property type="protein sequence ID" value="PWK99425.1"/>
    <property type="molecule type" value="Genomic_DNA"/>
</dbReference>
<evidence type="ECO:0000313" key="2">
    <source>
        <dbReference type="Proteomes" id="UP000245981"/>
    </source>
</evidence>
<dbReference type="InterPro" id="IPR022541">
    <property type="entry name" value="YhfG"/>
</dbReference>
<dbReference type="AlphaFoldDB" id="A0A2V2BKQ8"/>
<reference evidence="1 2" key="1">
    <citation type="submission" date="2018-05" db="EMBL/GenBank/DDBJ databases">
        <title>Genomic Encyclopedia of Type Strains, Phase IV (KMG-V): Genome sequencing to study the core and pangenomes of soil and plant-associated prokaryotes.</title>
        <authorList>
            <person name="Whitman W."/>
        </authorList>
    </citation>
    <scope>NUCLEOTIDE SEQUENCE [LARGE SCALE GENOMIC DNA]</scope>
    <source>
        <strain evidence="1 2">PNA 200-10</strain>
    </source>
</reference>
<dbReference type="OrthoDB" id="5573213at2"/>
<dbReference type="Proteomes" id="UP000245981">
    <property type="component" value="Unassembled WGS sequence"/>
</dbReference>
<accession>A0A2V2BKQ8</accession>
<gene>
    <name evidence="1" type="ORF">C7431_102226</name>
</gene>
<dbReference type="RefSeq" id="WP_146198117.1">
    <property type="nucleotide sequence ID" value="NZ_QGHF01000002.1"/>
</dbReference>
<sequence>MPNFRLGGPVDALLRRYRAMPHKISAHPSRSNCIIDRLLVMKVLIDMKVSEVLKASTTDDLRKFGSYFELKNSFEQELNNKLEVNGWDSFFIKIKKLKNIVSSNKEALESACNKEDFKQSKQEVSDILTINVKAKSWTELKQKVDSFIFVFCSSVFDPYAHYEQTKLKKFKGSSKLEGIDIDISNEKPSLETVLKKYRR</sequence>
<evidence type="ECO:0000313" key="1">
    <source>
        <dbReference type="EMBL" id="PWK99425.1"/>
    </source>
</evidence>
<proteinExistence type="predicted"/>
<name>A0A2V2BKQ8_9GAMM</name>
<comment type="caution">
    <text evidence="1">The sequence shown here is derived from an EMBL/GenBank/DDBJ whole genome shotgun (WGS) entry which is preliminary data.</text>
</comment>
<organism evidence="1 2">
    <name type="scientific">Pantoea allii</name>
    <dbReference type="NCBI Taxonomy" id="574096"/>
    <lineage>
        <taxon>Bacteria</taxon>
        <taxon>Pseudomonadati</taxon>
        <taxon>Pseudomonadota</taxon>
        <taxon>Gammaproteobacteria</taxon>
        <taxon>Enterobacterales</taxon>
        <taxon>Erwiniaceae</taxon>
        <taxon>Pantoea</taxon>
    </lineage>
</organism>
<dbReference type="Pfam" id="PF10832">
    <property type="entry name" value="YhfG"/>
    <property type="match status" value="1"/>
</dbReference>
<protein>
    <submittedName>
        <fullName evidence="1">Uncharacterized protein</fullName>
    </submittedName>
</protein>